<dbReference type="Gene3D" id="1.10.150.240">
    <property type="entry name" value="Putative phosphatase, domain 2"/>
    <property type="match status" value="1"/>
</dbReference>
<dbReference type="InterPro" id="IPR041492">
    <property type="entry name" value="HAD_2"/>
</dbReference>
<accession>A0A1X7LN44</accession>
<dbReference type="NCBIfam" id="TIGR01549">
    <property type="entry name" value="HAD-SF-IA-v1"/>
    <property type="match status" value="1"/>
</dbReference>
<dbReference type="Pfam" id="PF13419">
    <property type="entry name" value="HAD_2"/>
    <property type="match status" value="1"/>
</dbReference>
<dbReference type="GO" id="GO:0006281">
    <property type="term" value="P:DNA repair"/>
    <property type="evidence" value="ECO:0007669"/>
    <property type="project" value="TreeGrafter"/>
</dbReference>
<dbReference type="SFLD" id="SFLDG01129">
    <property type="entry name" value="C1.5:_HAD__Beta-PGM__Phosphata"/>
    <property type="match status" value="1"/>
</dbReference>
<gene>
    <name evidence="1" type="ORF">SAMN06295960_3851</name>
</gene>
<dbReference type="PANTHER" id="PTHR43434:SF26">
    <property type="entry name" value="PYROPHOSPHATASE PPAX"/>
    <property type="match status" value="1"/>
</dbReference>
<dbReference type="GO" id="GO:0008967">
    <property type="term" value="F:phosphoglycolate phosphatase activity"/>
    <property type="evidence" value="ECO:0007669"/>
    <property type="project" value="TreeGrafter"/>
</dbReference>
<dbReference type="PRINTS" id="PR00413">
    <property type="entry name" value="HADHALOGNASE"/>
</dbReference>
<dbReference type="InterPro" id="IPR036412">
    <property type="entry name" value="HAD-like_sf"/>
</dbReference>
<dbReference type="STRING" id="1852522.SAMN06295960_3851"/>
<keyword evidence="2" id="KW-1185">Reference proteome</keyword>
<dbReference type="PANTHER" id="PTHR43434">
    <property type="entry name" value="PHOSPHOGLYCOLATE PHOSPHATASE"/>
    <property type="match status" value="1"/>
</dbReference>
<name>A0A1X7LN44_9BACL</name>
<dbReference type="GO" id="GO:0005829">
    <property type="term" value="C:cytosol"/>
    <property type="evidence" value="ECO:0007669"/>
    <property type="project" value="TreeGrafter"/>
</dbReference>
<evidence type="ECO:0000313" key="2">
    <source>
        <dbReference type="Proteomes" id="UP000193834"/>
    </source>
</evidence>
<dbReference type="AlphaFoldDB" id="A0A1X7LN44"/>
<evidence type="ECO:0000313" key="1">
    <source>
        <dbReference type="EMBL" id="SMG55268.1"/>
    </source>
</evidence>
<dbReference type="EMBL" id="FXAZ01000006">
    <property type="protein sequence ID" value="SMG55268.1"/>
    <property type="molecule type" value="Genomic_DNA"/>
</dbReference>
<dbReference type="InterPro" id="IPR050155">
    <property type="entry name" value="HAD-like_hydrolase_sf"/>
</dbReference>
<sequence>MIQAVIFDVDGTLLNSDQAIILALQQVLREEKNMEYPSEELIPVLGMTSENSMNLLGVPDVTHAAAKLTLYAKRNAHLMTLYPGIEDMLKKLAGKGIHTGVVTSKTSEEFKFDFVPHGISEYFSHIICADDTSKHKPEPDPLIKYVEQSRIDPTTTLYVGDTLFDQQCANGAQIDFAIAMWGAKQPERTVAKYRLNRPDDLLRIVGLE</sequence>
<protein>
    <submittedName>
        <fullName evidence="1">Haloacid dehalogenase superfamily, subfamily IA, variant 1 with third motif having Dx(3-4)D or Dx(3-4)E</fullName>
    </submittedName>
</protein>
<dbReference type="SFLD" id="SFLDS00003">
    <property type="entry name" value="Haloacid_Dehalogenase"/>
    <property type="match status" value="1"/>
</dbReference>
<proteinExistence type="predicted"/>
<dbReference type="Proteomes" id="UP000193834">
    <property type="component" value="Unassembled WGS sequence"/>
</dbReference>
<dbReference type="RefSeq" id="WP_085496957.1">
    <property type="nucleotide sequence ID" value="NZ_FXAZ01000006.1"/>
</dbReference>
<dbReference type="PROSITE" id="PS01228">
    <property type="entry name" value="COF_1"/>
    <property type="match status" value="1"/>
</dbReference>
<reference evidence="1 2" key="1">
    <citation type="submission" date="2017-04" db="EMBL/GenBank/DDBJ databases">
        <authorList>
            <person name="Afonso C.L."/>
            <person name="Miller P.J."/>
            <person name="Scott M.A."/>
            <person name="Spackman E."/>
            <person name="Goraichik I."/>
            <person name="Dimitrov K.M."/>
            <person name="Suarez D.L."/>
            <person name="Swayne D.E."/>
        </authorList>
    </citation>
    <scope>NUCLEOTIDE SEQUENCE [LARGE SCALE GENOMIC DNA]</scope>
    <source>
        <strain evidence="1 2">11</strain>
    </source>
</reference>
<dbReference type="Gene3D" id="3.40.50.1000">
    <property type="entry name" value="HAD superfamily/HAD-like"/>
    <property type="match status" value="1"/>
</dbReference>
<organism evidence="1 2">
    <name type="scientific">Paenibacillus aquistagni</name>
    <dbReference type="NCBI Taxonomy" id="1852522"/>
    <lineage>
        <taxon>Bacteria</taxon>
        <taxon>Bacillati</taxon>
        <taxon>Bacillota</taxon>
        <taxon>Bacilli</taxon>
        <taxon>Bacillales</taxon>
        <taxon>Paenibacillaceae</taxon>
        <taxon>Paenibacillus</taxon>
    </lineage>
</organism>
<dbReference type="InterPro" id="IPR023214">
    <property type="entry name" value="HAD_sf"/>
</dbReference>
<dbReference type="InterPro" id="IPR023198">
    <property type="entry name" value="PGP-like_dom2"/>
</dbReference>
<dbReference type="InterPro" id="IPR006439">
    <property type="entry name" value="HAD-SF_hydro_IA"/>
</dbReference>
<dbReference type="SUPFAM" id="SSF56784">
    <property type="entry name" value="HAD-like"/>
    <property type="match status" value="1"/>
</dbReference>
<dbReference type="OrthoDB" id="9807630at2"/>